<accession>A0ACC1YNX1</accession>
<protein>
    <submittedName>
        <fullName evidence="1">Disease resistance protein</fullName>
    </submittedName>
</protein>
<dbReference type="EMBL" id="CM051395">
    <property type="protein sequence ID" value="KAJ4725390.1"/>
    <property type="molecule type" value="Genomic_DNA"/>
</dbReference>
<dbReference type="Proteomes" id="UP001164539">
    <property type="component" value="Chromosome 2"/>
</dbReference>
<proteinExistence type="predicted"/>
<sequence length="369" mass="41306">MAVKIWLDDLRDLAYDLEDILDEFATEALGHKLMADHHVTSSTTSRVGKLIPACFASLSPSFVKFKVSVRLKMNGINRRMEELCKRRIDLELENIAGGSSTTAWQRPPTTCLLTEPAVYGRDEDKAKILQLISINEESNDANFHAVCIVGMAGVGKTTLARLVYNDKAVEDFKFDVKAWVCVSDDFDILRISKTILESITSSPCDLKDLNQVQVQLNKMLSGRKFLVVLDDVWSKSYDLWETLKSPFMAGVPGSMILVTTRSADVALTIEPAGYYDLKLLSDDGCWSVFLKHAFGSRDIGAHRNLKSIHLKVVEKCKGLPLAARTLGGLLRSKRIHEWEHILDSKIWNLSDESEILPVLKLLKPAARMN</sequence>
<gene>
    <name evidence="1" type="ORF">OWV82_004268</name>
</gene>
<comment type="caution">
    <text evidence="1">The sequence shown here is derived from an EMBL/GenBank/DDBJ whole genome shotgun (WGS) entry which is preliminary data.</text>
</comment>
<evidence type="ECO:0000313" key="2">
    <source>
        <dbReference type="Proteomes" id="UP001164539"/>
    </source>
</evidence>
<evidence type="ECO:0000313" key="1">
    <source>
        <dbReference type="EMBL" id="KAJ4725390.1"/>
    </source>
</evidence>
<organism evidence="1 2">
    <name type="scientific">Melia azedarach</name>
    <name type="common">Chinaberry tree</name>
    <dbReference type="NCBI Taxonomy" id="155640"/>
    <lineage>
        <taxon>Eukaryota</taxon>
        <taxon>Viridiplantae</taxon>
        <taxon>Streptophyta</taxon>
        <taxon>Embryophyta</taxon>
        <taxon>Tracheophyta</taxon>
        <taxon>Spermatophyta</taxon>
        <taxon>Magnoliopsida</taxon>
        <taxon>eudicotyledons</taxon>
        <taxon>Gunneridae</taxon>
        <taxon>Pentapetalae</taxon>
        <taxon>rosids</taxon>
        <taxon>malvids</taxon>
        <taxon>Sapindales</taxon>
        <taxon>Meliaceae</taxon>
        <taxon>Melia</taxon>
    </lineage>
</organism>
<name>A0ACC1YNX1_MELAZ</name>
<reference evidence="1 2" key="1">
    <citation type="journal article" date="2023" name="Science">
        <title>Complex scaffold remodeling in plant triterpene biosynthesis.</title>
        <authorList>
            <person name="De La Pena R."/>
            <person name="Hodgson H."/>
            <person name="Liu J.C."/>
            <person name="Stephenson M.J."/>
            <person name="Martin A.C."/>
            <person name="Owen C."/>
            <person name="Harkess A."/>
            <person name="Leebens-Mack J."/>
            <person name="Jimenez L.E."/>
            <person name="Osbourn A."/>
            <person name="Sattely E.S."/>
        </authorList>
    </citation>
    <scope>NUCLEOTIDE SEQUENCE [LARGE SCALE GENOMIC DNA]</scope>
    <source>
        <strain evidence="2">cv. JPN11</strain>
        <tissue evidence="1">Leaf</tissue>
    </source>
</reference>
<keyword evidence="2" id="KW-1185">Reference proteome</keyword>